<evidence type="ECO:0000313" key="6">
    <source>
        <dbReference type="Proteomes" id="UP001209570"/>
    </source>
</evidence>
<dbReference type="Gene3D" id="3.40.50.410">
    <property type="entry name" value="von Willebrand factor, type A domain"/>
    <property type="match status" value="1"/>
</dbReference>
<keyword evidence="1" id="KW-0863">Zinc-finger</keyword>
<dbReference type="InterPro" id="IPR030383">
    <property type="entry name" value="G_VLIG_dom"/>
</dbReference>
<dbReference type="Pfam" id="PF00092">
    <property type="entry name" value="VWA"/>
    <property type="match status" value="1"/>
</dbReference>
<dbReference type="InterPro" id="IPR013083">
    <property type="entry name" value="Znf_RING/FYVE/PHD"/>
</dbReference>
<accession>A0AAD5Q792</accession>
<dbReference type="Gene3D" id="3.30.40.10">
    <property type="entry name" value="Zinc/RING finger domain, C3HC4 (zinc finger)"/>
    <property type="match status" value="1"/>
</dbReference>
<evidence type="ECO:0000256" key="1">
    <source>
        <dbReference type="PROSITE-ProRule" id="PRU00175"/>
    </source>
</evidence>
<dbReference type="Proteomes" id="UP001209570">
    <property type="component" value="Unassembled WGS sequence"/>
</dbReference>
<dbReference type="AlphaFoldDB" id="A0AAD5Q792"/>
<dbReference type="PROSITE" id="PS51717">
    <property type="entry name" value="G_VLIG"/>
    <property type="match status" value="1"/>
</dbReference>
<dbReference type="InterPro" id="IPR001841">
    <property type="entry name" value="Znf_RING"/>
</dbReference>
<dbReference type="SUPFAM" id="SSF57850">
    <property type="entry name" value="RING/U-box"/>
    <property type="match status" value="1"/>
</dbReference>
<sequence length="1240" mass="137962">MRLEASETSQQCFRLVALKHEVQNNAEVVKPVLDELEELRAGVLEARDVDDDFARFLRRDVLGGDGGGGSESERVVVRSVFGKQRETRAYLRRVGAWNDSMERSNRDVDQGLYAVLLPPYAVGMDDLDYYDDDEDEYENDGDAGNTGRLLVVFGWLRDGFFEAERLRDTATYVPRFVTTLSSHVTCVIGKHDVAHMQQLMADSQAHEVDDLASYSVAFHVERQLEEQDAIEATIVEEVALGQLDGASDVQFNMLTIMDNGHDTSTQTLDEKQSLQSADIARSTRFGLYSPLLSSWPGRCVVITSMGKQSTGKSYFLNHLTGSSFAISGERCTDGAWMSVVKLPKNILLVVINFEGLGSLERTEQEDVFLSVLNASVSMLTIFRMEMRVDKDIDDLFNKFQKGSQLLQGDPRLFRGKLYMSVKDVNPNDQRGIIKEFESKFGTLLAANKEHNFLTEMYSGQLDINCSPPLGTPGFHDCIRLVLAKISILDWTSLDESAQQLRLSEAMEELPMALRFGCLVHAKSDFDVTAGVHKEDLVDVLTAERIKISFEQVCVTFPQLEPTWQDLRRKKMFDVCVPDHEVDLGIAVNKGADSDRRVGAASETIHQLFDRFKHCFGITGRLEAATQKNFDGFLSFLLRRRRLRIQHWAQSRFGGRVPEAWTVAEQQYCGTAQNLFRRATGLHMRAARAQGTKANASAQKEIIPLVSDGDGKKADVASAIVHMCDGEHVCQAMCDEDGVCHVDVFLKKSSKTFEGKRSSFQYTFQEMNGSRKKCVRTIAPGEVAHDGSHSCVVASREHEALHYCDVRCPCCSYYCQKPFGHAGNHKTTHGNMRNTYFLSDDVDIDIGERKYQAGERGTAEMCNMYCATMGREHVHYLPCDQGSAGQCVYSGTSEDRRRHCQRALEPKPEQEMDELLHESFWETLGWEDPCTSKEARDEFGKCGYKCDAPDHDDEKPSLCVLPAWHAPAKQPESGFDGFSYVSGHQFECTHVSGDGKMHHVLVLDASGSMSGSPWQHLMGAYAEYINNRINDRGTTDLVSVITFDSSARIQYDAVSITSMRTAPVQYTGGGTSYASGLRLVNEVMSRIMFDDYKPVIVFFSDGHPHDPVEGEQLAQHIRQAYAMYGLKAFAVGFGSINLHILERVATALGGSYHHALDGTELRSTFYTISASLGMRAGLALAATADDSNCGVCGGELAAEPTTELAVCAHVIHARCLRGLMDEQDARGDSAQCPTCREVINE</sequence>
<dbReference type="PANTHER" id="PTHR22796">
    <property type="entry name" value="URG4-RELATED"/>
    <property type="match status" value="1"/>
</dbReference>
<comment type="caution">
    <text evidence="5">The sequence shown here is derived from an EMBL/GenBank/DDBJ whole genome shotgun (WGS) entry which is preliminary data.</text>
</comment>
<dbReference type="InterPro" id="IPR002035">
    <property type="entry name" value="VWF_A"/>
</dbReference>
<name>A0AAD5Q792_PYTIN</name>
<dbReference type="InterPro" id="IPR036465">
    <property type="entry name" value="vWFA_dom_sf"/>
</dbReference>
<dbReference type="InterPro" id="IPR015894">
    <property type="entry name" value="Guanylate-bd_N"/>
</dbReference>
<evidence type="ECO:0000313" key="5">
    <source>
        <dbReference type="EMBL" id="KAJ0395004.1"/>
    </source>
</evidence>
<feature type="domain" description="VWFA" evidence="3">
    <location>
        <begin position="997"/>
        <end position="1171"/>
    </location>
</feature>
<dbReference type="SUPFAM" id="SSF52540">
    <property type="entry name" value="P-loop containing nucleoside triphosphate hydrolases"/>
    <property type="match status" value="1"/>
</dbReference>
<dbReference type="SUPFAM" id="SSF53300">
    <property type="entry name" value="vWA-like"/>
    <property type="match status" value="1"/>
</dbReference>
<evidence type="ECO:0000259" key="4">
    <source>
        <dbReference type="PROSITE" id="PS51717"/>
    </source>
</evidence>
<keyword evidence="1" id="KW-0479">Metal-binding</keyword>
<dbReference type="EMBL" id="JAKCXM010000369">
    <property type="protein sequence ID" value="KAJ0395004.1"/>
    <property type="molecule type" value="Genomic_DNA"/>
</dbReference>
<organism evidence="5 6">
    <name type="scientific">Pythium insidiosum</name>
    <name type="common">Pythiosis disease agent</name>
    <dbReference type="NCBI Taxonomy" id="114742"/>
    <lineage>
        <taxon>Eukaryota</taxon>
        <taxon>Sar</taxon>
        <taxon>Stramenopiles</taxon>
        <taxon>Oomycota</taxon>
        <taxon>Peronosporomycetes</taxon>
        <taxon>Pythiales</taxon>
        <taxon>Pythiaceae</taxon>
        <taxon>Pythium</taxon>
    </lineage>
</organism>
<gene>
    <name evidence="5" type="ORF">P43SY_002157</name>
</gene>
<dbReference type="GO" id="GO:0008270">
    <property type="term" value="F:zinc ion binding"/>
    <property type="evidence" value="ECO:0007669"/>
    <property type="project" value="UniProtKB-KW"/>
</dbReference>
<evidence type="ECO:0008006" key="7">
    <source>
        <dbReference type="Google" id="ProtNLM"/>
    </source>
</evidence>
<dbReference type="SMART" id="SM00327">
    <property type="entry name" value="VWA"/>
    <property type="match status" value="1"/>
</dbReference>
<dbReference type="CDD" id="cd00198">
    <property type="entry name" value="vWFA"/>
    <property type="match status" value="1"/>
</dbReference>
<keyword evidence="6" id="KW-1185">Reference proteome</keyword>
<feature type="domain" description="RING-type" evidence="2">
    <location>
        <begin position="1188"/>
        <end position="1235"/>
    </location>
</feature>
<dbReference type="GO" id="GO:0005525">
    <property type="term" value="F:GTP binding"/>
    <property type="evidence" value="ECO:0007669"/>
    <property type="project" value="InterPro"/>
</dbReference>
<evidence type="ECO:0000259" key="3">
    <source>
        <dbReference type="PROSITE" id="PS50234"/>
    </source>
</evidence>
<dbReference type="PROSITE" id="PS50089">
    <property type="entry name" value="ZF_RING_2"/>
    <property type="match status" value="1"/>
</dbReference>
<dbReference type="GO" id="GO:0003924">
    <property type="term" value="F:GTPase activity"/>
    <property type="evidence" value="ECO:0007669"/>
    <property type="project" value="InterPro"/>
</dbReference>
<evidence type="ECO:0000259" key="2">
    <source>
        <dbReference type="PROSITE" id="PS50089"/>
    </source>
</evidence>
<feature type="domain" description="VLIG-type G" evidence="4">
    <location>
        <begin position="296"/>
        <end position="387"/>
    </location>
</feature>
<dbReference type="PROSITE" id="PS50234">
    <property type="entry name" value="VWFA"/>
    <property type="match status" value="1"/>
</dbReference>
<proteinExistence type="predicted"/>
<dbReference type="Gene3D" id="3.40.50.300">
    <property type="entry name" value="P-loop containing nucleotide triphosphate hydrolases"/>
    <property type="match status" value="1"/>
</dbReference>
<keyword evidence="1" id="KW-0862">Zinc</keyword>
<protein>
    <recommendedName>
        <fullName evidence="7">VWFA domain-containing protein</fullName>
    </recommendedName>
</protein>
<dbReference type="Pfam" id="PF02263">
    <property type="entry name" value="GBP"/>
    <property type="match status" value="1"/>
</dbReference>
<dbReference type="PANTHER" id="PTHR22796:SF1">
    <property type="entry name" value="VWFA DOMAIN-CONTAINING PROTEIN"/>
    <property type="match status" value="1"/>
</dbReference>
<reference evidence="5" key="1">
    <citation type="submission" date="2021-12" db="EMBL/GenBank/DDBJ databases">
        <title>Prjna785345.</title>
        <authorList>
            <person name="Rujirawat T."/>
            <person name="Krajaejun T."/>
        </authorList>
    </citation>
    <scope>NUCLEOTIDE SEQUENCE</scope>
    <source>
        <strain evidence="5">Pi057C3</strain>
    </source>
</reference>
<dbReference type="InterPro" id="IPR027417">
    <property type="entry name" value="P-loop_NTPase"/>
</dbReference>